<name>A0AAQ3LBW8_9BACT</name>
<gene>
    <name evidence="1" type="ORF">RZN69_09170</name>
</gene>
<dbReference type="PANTHER" id="PTHR40036:SF1">
    <property type="entry name" value="MACROCIN O-METHYLTRANSFERASE"/>
    <property type="match status" value="1"/>
</dbReference>
<keyword evidence="1" id="KW-0489">Methyltransferase</keyword>
<evidence type="ECO:0000313" key="2">
    <source>
        <dbReference type="Proteomes" id="UP001304300"/>
    </source>
</evidence>
<dbReference type="PANTHER" id="PTHR40036">
    <property type="entry name" value="MACROCIN O-METHYLTRANSFERASE"/>
    <property type="match status" value="1"/>
</dbReference>
<protein>
    <submittedName>
        <fullName evidence="1">TylF/MycF/NovP-related O-methyltransferase</fullName>
        <ecNumber evidence="1">2.1.1.-</ecNumber>
    </submittedName>
</protein>
<dbReference type="Pfam" id="PF05711">
    <property type="entry name" value="TylF"/>
    <property type="match status" value="1"/>
</dbReference>
<dbReference type="KEGG" id="puo:RZN69_09170"/>
<evidence type="ECO:0000313" key="1">
    <source>
        <dbReference type="EMBL" id="WOO43259.1"/>
    </source>
</evidence>
<proteinExistence type="predicted"/>
<dbReference type="Proteomes" id="UP001304300">
    <property type="component" value="Chromosome"/>
</dbReference>
<dbReference type="RefSeq" id="WP_317835804.1">
    <property type="nucleotide sequence ID" value="NZ_CP136920.1"/>
</dbReference>
<dbReference type="InterPro" id="IPR029063">
    <property type="entry name" value="SAM-dependent_MTases_sf"/>
</dbReference>
<keyword evidence="1" id="KW-0808">Transferase</keyword>
<accession>A0AAQ3LBW8</accession>
<dbReference type="SUPFAM" id="SSF53335">
    <property type="entry name" value="S-adenosyl-L-methionine-dependent methyltransferases"/>
    <property type="match status" value="1"/>
</dbReference>
<dbReference type="GO" id="GO:0032259">
    <property type="term" value="P:methylation"/>
    <property type="evidence" value="ECO:0007669"/>
    <property type="project" value="UniProtKB-KW"/>
</dbReference>
<dbReference type="Gene3D" id="3.40.50.150">
    <property type="entry name" value="Vaccinia Virus protein VP39"/>
    <property type="match status" value="1"/>
</dbReference>
<reference evidence="1 2" key="1">
    <citation type="submission" date="2023-10" db="EMBL/GenBank/DDBJ databases">
        <title>Rubellicoccus peritrichatus gen. nov., sp. nov., isolated from an algae of coral reef tank.</title>
        <authorList>
            <person name="Luo J."/>
        </authorList>
    </citation>
    <scope>NUCLEOTIDE SEQUENCE [LARGE SCALE GENOMIC DNA]</scope>
    <source>
        <strain evidence="1 2">CR14</strain>
    </source>
</reference>
<dbReference type="EC" id="2.1.1.-" evidence="1"/>
<dbReference type="EMBL" id="CP136920">
    <property type="protein sequence ID" value="WOO43259.1"/>
    <property type="molecule type" value="Genomic_DNA"/>
</dbReference>
<sequence length="221" mass="25002">MGNELFGFDIDQQWDYENGFYLTSHVTRIPKMLAHFKLYESILNLPGHIVECGVFKGASLIRFSTFREVLESPHSRKIIGFDAFGKFPGQKEEDDEVFIKKFENAAGDGISTDELKKVFAYKGFENFDLVQGDVIETIPQYVAEHPELKIALLHIDVDVYKPSVAILENLYDRVVTGGLIVFDDYGTVAGETKAIDEFFAGKDVVIEKLPISHIPAYVRKK</sequence>
<dbReference type="AlphaFoldDB" id="A0AAQ3LBW8"/>
<dbReference type="GO" id="GO:0008168">
    <property type="term" value="F:methyltransferase activity"/>
    <property type="evidence" value="ECO:0007669"/>
    <property type="project" value="UniProtKB-KW"/>
</dbReference>
<organism evidence="1 2">
    <name type="scientific">Rubellicoccus peritrichatus</name>
    <dbReference type="NCBI Taxonomy" id="3080537"/>
    <lineage>
        <taxon>Bacteria</taxon>
        <taxon>Pseudomonadati</taxon>
        <taxon>Verrucomicrobiota</taxon>
        <taxon>Opitutia</taxon>
        <taxon>Puniceicoccales</taxon>
        <taxon>Cerasicoccaceae</taxon>
        <taxon>Rubellicoccus</taxon>
    </lineage>
</organism>
<dbReference type="InterPro" id="IPR008884">
    <property type="entry name" value="TylF_MeTrfase"/>
</dbReference>
<keyword evidence="2" id="KW-1185">Reference proteome</keyword>